<dbReference type="EMBL" id="ML210987">
    <property type="protein sequence ID" value="TFK93117.1"/>
    <property type="molecule type" value="Genomic_DNA"/>
</dbReference>
<accession>A0A5C3PWG9</accession>
<reference evidence="2 3" key="1">
    <citation type="journal article" date="2019" name="Nat. Ecol. Evol.">
        <title>Megaphylogeny resolves global patterns of mushroom evolution.</title>
        <authorList>
            <person name="Varga T."/>
            <person name="Krizsan K."/>
            <person name="Foldi C."/>
            <person name="Dima B."/>
            <person name="Sanchez-Garcia M."/>
            <person name="Sanchez-Ramirez S."/>
            <person name="Szollosi G.J."/>
            <person name="Szarkandi J.G."/>
            <person name="Papp V."/>
            <person name="Albert L."/>
            <person name="Andreopoulos W."/>
            <person name="Angelini C."/>
            <person name="Antonin V."/>
            <person name="Barry K.W."/>
            <person name="Bougher N.L."/>
            <person name="Buchanan P."/>
            <person name="Buyck B."/>
            <person name="Bense V."/>
            <person name="Catcheside P."/>
            <person name="Chovatia M."/>
            <person name="Cooper J."/>
            <person name="Damon W."/>
            <person name="Desjardin D."/>
            <person name="Finy P."/>
            <person name="Geml J."/>
            <person name="Haridas S."/>
            <person name="Hughes K."/>
            <person name="Justo A."/>
            <person name="Karasinski D."/>
            <person name="Kautmanova I."/>
            <person name="Kiss B."/>
            <person name="Kocsube S."/>
            <person name="Kotiranta H."/>
            <person name="LaButti K.M."/>
            <person name="Lechner B.E."/>
            <person name="Liimatainen K."/>
            <person name="Lipzen A."/>
            <person name="Lukacs Z."/>
            <person name="Mihaltcheva S."/>
            <person name="Morgado L.N."/>
            <person name="Niskanen T."/>
            <person name="Noordeloos M.E."/>
            <person name="Ohm R.A."/>
            <person name="Ortiz-Santana B."/>
            <person name="Ovrebo C."/>
            <person name="Racz N."/>
            <person name="Riley R."/>
            <person name="Savchenko A."/>
            <person name="Shiryaev A."/>
            <person name="Soop K."/>
            <person name="Spirin V."/>
            <person name="Szebenyi C."/>
            <person name="Tomsovsky M."/>
            <person name="Tulloss R.E."/>
            <person name="Uehling J."/>
            <person name="Grigoriev I.V."/>
            <person name="Vagvolgyi C."/>
            <person name="Papp T."/>
            <person name="Martin F.M."/>
            <person name="Miettinen O."/>
            <person name="Hibbett D.S."/>
            <person name="Nagy L.G."/>
        </authorList>
    </citation>
    <scope>NUCLEOTIDE SEQUENCE [LARGE SCALE GENOMIC DNA]</scope>
    <source>
        <strain evidence="2 3">HHB13444</strain>
    </source>
</reference>
<organism evidence="2 3">
    <name type="scientific">Polyporus arcularius HHB13444</name>
    <dbReference type="NCBI Taxonomy" id="1314778"/>
    <lineage>
        <taxon>Eukaryota</taxon>
        <taxon>Fungi</taxon>
        <taxon>Dikarya</taxon>
        <taxon>Basidiomycota</taxon>
        <taxon>Agaricomycotina</taxon>
        <taxon>Agaricomycetes</taxon>
        <taxon>Polyporales</taxon>
        <taxon>Polyporaceae</taxon>
        <taxon>Polyporus</taxon>
    </lineage>
</organism>
<evidence type="ECO:0000313" key="2">
    <source>
        <dbReference type="EMBL" id="TFK93117.1"/>
    </source>
</evidence>
<feature type="region of interest" description="Disordered" evidence="1">
    <location>
        <begin position="36"/>
        <end position="141"/>
    </location>
</feature>
<evidence type="ECO:0000256" key="1">
    <source>
        <dbReference type="SAM" id="MobiDB-lite"/>
    </source>
</evidence>
<feature type="compositionally biased region" description="Basic and acidic residues" evidence="1">
    <location>
        <begin position="126"/>
        <end position="141"/>
    </location>
</feature>
<gene>
    <name evidence="2" type="ORF">K466DRAFT_161709</name>
</gene>
<sequence length="141" mass="15674">MASCRRGLDARVRPWRHRRGHLATATCKASTLLGRVDRVSVPYRATPQGPPPAARPTPKEVMPPALRRFRPGRHHPPHHSNVHSPPALDSGLYPSISHASEDAHKSVRACVPRKSPQGQQTPASQERQRYTSHRLREGAAF</sequence>
<dbReference type="AlphaFoldDB" id="A0A5C3PWG9"/>
<dbReference type="InParanoid" id="A0A5C3PWG9"/>
<dbReference type="Proteomes" id="UP000308197">
    <property type="component" value="Unassembled WGS sequence"/>
</dbReference>
<evidence type="ECO:0000313" key="3">
    <source>
        <dbReference type="Proteomes" id="UP000308197"/>
    </source>
</evidence>
<feature type="compositionally biased region" description="Polar residues" evidence="1">
    <location>
        <begin position="116"/>
        <end position="125"/>
    </location>
</feature>
<proteinExistence type="predicted"/>
<feature type="compositionally biased region" description="Basic residues" evidence="1">
    <location>
        <begin position="67"/>
        <end position="81"/>
    </location>
</feature>
<protein>
    <submittedName>
        <fullName evidence="2">Uncharacterized protein</fullName>
    </submittedName>
</protein>
<name>A0A5C3PWG9_9APHY</name>
<keyword evidence="3" id="KW-1185">Reference proteome</keyword>